<dbReference type="Pfam" id="PF00789">
    <property type="entry name" value="UBX"/>
    <property type="match status" value="1"/>
</dbReference>
<dbReference type="Gene3D" id="1.10.8.10">
    <property type="entry name" value="DNA helicase RuvA subunit, C-terminal domain"/>
    <property type="match status" value="1"/>
</dbReference>
<evidence type="ECO:0008006" key="6">
    <source>
        <dbReference type="Google" id="ProtNLM"/>
    </source>
</evidence>
<feature type="region of interest" description="Disordered" evidence="1">
    <location>
        <begin position="151"/>
        <end position="221"/>
    </location>
</feature>
<reference evidence="4 5" key="1">
    <citation type="journal article" date="2020" name="Fungal Divers.">
        <title>Resolving the Mortierellaceae phylogeny through synthesis of multi-gene phylogenetics and phylogenomics.</title>
        <authorList>
            <person name="Vandepol N."/>
            <person name="Liber J."/>
            <person name="Desiro A."/>
            <person name="Na H."/>
            <person name="Kennedy M."/>
            <person name="Barry K."/>
            <person name="Grigoriev I.V."/>
            <person name="Miller A.N."/>
            <person name="O'Donnell K."/>
            <person name="Stajich J.E."/>
            <person name="Bonito G."/>
        </authorList>
    </citation>
    <scope>NUCLEOTIDE SEQUENCE [LARGE SCALE GENOMIC DNA]</scope>
    <source>
        <strain evidence="4 5">AD045</strain>
    </source>
</reference>
<organism evidence="4 5">
    <name type="scientific">Linnemannia gamsii</name>
    <dbReference type="NCBI Taxonomy" id="64522"/>
    <lineage>
        <taxon>Eukaryota</taxon>
        <taxon>Fungi</taxon>
        <taxon>Fungi incertae sedis</taxon>
        <taxon>Mucoromycota</taxon>
        <taxon>Mortierellomycotina</taxon>
        <taxon>Mortierellomycetes</taxon>
        <taxon>Mortierellales</taxon>
        <taxon>Mortierellaceae</taxon>
        <taxon>Linnemannia</taxon>
    </lineage>
</organism>
<dbReference type="Gene3D" id="3.10.20.90">
    <property type="entry name" value="Phosphatidylinositol 3-kinase Catalytic Subunit, Chain A, domain 1"/>
    <property type="match status" value="1"/>
</dbReference>
<dbReference type="Gene3D" id="3.80.10.10">
    <property type="entry name" value="Ribonuclease Inhibitor"/>
    <property type="match status" value="2"/>
</dbReference>
<evidence type="ECO:0000256" key="1">
    <source>
        <dbReference type="SAM" id="MobiDB-lite"/>
    </source>
</evidence>
<feature type="compositionally biased region" description="Polar residues" evidence="1">
    <location>
        <begin position="337"/>
        <end position="347"/>
    </location>
</feature>
<accession>A0ABQ7JST4</accession>
<feature type="domain" description="UBA" evidence="2">
    <location>
        <begin position="1"/>
        <end position="40"/>
    </location>
</feature>
<dbReference type="PROSITE" id="PS50030">
    <property type="entry name" value="UBA"/>
    <property type="match status" value="1"/>
</dbReference>
<dbReference type="InterPro" id="IPR006553">
    <property type="entry name" value="Leu-rich_rpt_Cys-con_subtyp"/>
</dbReference>
<feature type="compositionally biased region" description="Basic and acidic residues" evidence="1">
    <location>
        <begin position="476"/>
        <end position="487"/>
    </location>
</feature>
<evidence type="ECO:0000259" key="3">
    <source>
        <dbReference type="PROSITE" id="PS50033"/>
    </source>
</evidence>
<dbReference type="SMART" id="SM00166">
    <property type="entry name" value="UBX"/>
    <property type="match status" value="1"/>
</dbReference>
<dbReference type="PANTHER" id="PTHR13318">
    <property type="entry name" value="PARTNER OF PAIRED, ISOFORM B-RELATED"/>
    <property type="match status" value="1"/>
</dbReference>
<comment type="caution">
    <text evidence="4">The sequence shown here is derived from an EMBL/GenBank/DDBJ whole genome shotgun (WGS) entry which is preliminary data.</text>
</comment>
<feature type="region of interest" description="Disordered" evidence="1">
    <location>
        <begin position="329"/>
        <end position="404"/>
    </location>
</feature>
<name>A0ABQ7JST4_9FUNG</name>
<feature type="domain" description="UBX" evidence="3">
    <location>
        <begin position="237"/>
        <end position="316"/>
    </location>
</feature>
<proteinExistence type="predicted"/>
<sequence>MNSDLRASLLDLGFNLSQARAAVAAGNTTVESATEWIFANNEAIPPSQAAAPSQADSNTLRLRTGEDDTFDADLQRALAESTKSAPTPSPSIQPSQDHQQDHQPPTDDASSTQQLESSPKKIKINIFKAPTASTTPATSSVIAPLPLTSRHNEQEAEAQNATRLSEANKRAEKVKRDKMEARIARQRALDALKEDRENRKLRNQNPAPTSSTGASSDPPLASTVQEPAIATVTPVASAPSNAMVQLRMKNGSVLKRSFQSTATVKDLFDLTRSEDRNIGNADISLIQPFPRREFTVRDSGLTLSEAGLCPSCSLNVLVQTPILAPQPVTPNPGAWIPSSTGPDSQGPTPMDIDQDAGTVHYLPHFGNSGQDDNDDDDEENEDEEEEVEGGDNDDGEDEADENEDADDDEIMHALPVIDHINPNHPFAIPGLGRGRGRGRGHGRGGMPFSGAGHSLSSSGPVSATNDQDPDQPEMTPEERDQQRRQRVLEAMTSRAKAQEADKNTLDLTVGAKRVKGREIPSLQSLCCYQVAVMLTAKDSKSNTHLKLWGEHVGSQIGEAVIQELIRLKQLDQLTFKRFYTCPIVNMVLDAYSRATDSLMDVIGGSQARSLAYLSLKECTFLTDTGFRNIARFELLELLDLSHCRITDKTLAFTLNLPYLSTLNLSATKVTTAGLARVIADAEWKSNLQTLDLSYCQGIAGPLVLYNLQELERLRTLKLNSSKAFNMSPVRIPDSKAFSHLLNLDLASTSIDAPDLIALLPSVGTVEKLNLTSCTRVTTEALEQIVSQLKMLQDLKFPSRNHHLTTVLPTASVLPLTHLDLSDFKFIADEAILSLAEAKNLQMLSLSGTMLTDAGSAVLVHMSSLKELSLDRTHIGDKSMEYLRDLGRIEILSLSQVMRLTTVGVNHLGRSAFFSLKLKRLNLKNNPFIHDEALAVFSHCNSLNTLNLDNTDVTEIAALRLQDSLSNLTQLRIQGVTNGEIYQQNPRALLTNA</sequence>
<dbReference type="InterPro" id="IPR009060">
    <property type="entry name" value="UBA-like_sf"/>
</dbReference>
<feature type="compositionally biased region" description="Polar residues" evidence="1">
    <location>
        <begin position="203"/>
        <end position="215"/>
    </location>
</feature>
<feature type="region of interest" description="Disordered" evidence="1">
    <location>
        <begin position="416"/>
        <end position="499"/>
    </location>
</feature>
<evidence type="ECO:0000259" key="2">
    <source>
        <dbReference type="PROSITE" id="PS50030"/>
    </source>
</evidence>
<evidence type="ECO:0000313" key="5">
    <source>
        <dbReference type="Proteomes" id="UP001194696"/>
    </source>
</evidence>
<dbReference type="InterPro" id="IPR032675">
    <property type="entry name" value="LRR_dom_sf"/>
</dbReference>
<dbReference type="InterPro" id="IPR029071">
    <property type="entry name" value="Ubiquitin-like_domsf"/>
</dbReference>
<feature type="compositionally biased region" description="Acidic residues" evidence="1">
    <location>
        <begin position="371"/>
        <end position="404"/>
    </location>
</feature>
<dbReference type="EMBL" id="JAAAIM010000812">
    <property type="protein sequence ID" value="KAG0284119.1"/>
    <property type="molecule type" value="Genomic_DNA"/>
</dbReference>
<feature type="compositionally biased region" description="Basic and acidic residues" evidence="1">
    <location>
        <begin position="166"/>
        <end position="200"/>
    </location>
</feature>
<dbReference type="InterPro" id="IPR001012">
    <property type="entry name" value="UBX_dom"/>
</dbReference>
<dbReference type="SMART" id="SM00367">
    <property type="entry name" value="LRR_CC"/>
    <property type="match status" value="7"/>
</dbReference>
<evidence type="ECO:0000313" key="4">
    <source>
        <dbReference type="EMBL" id="KAG0284119.1"/>
    </source>
</evidence>
<dbReference type="PANTHER" id="PTHR13318:SF95">
    <property type="entry name" value="F-BOX PROTEIN YLR352W"/>
    <property type="match status" value="1"/>
</dbReference>
<dbReference type="SUPFAM" id="SSF54236">
    <property type="entry name" value="Ubiquitin-like"/>
    <property type="match status" value="1"/>
</dbReference>
<dbReference type="Pfam" id="PF25372">
    <property type="entry name" value="DUF7885"/>
    <property type="match status" value="1"/>
</dbReference>
<dbReference type="SUPFAM" id="SSF52058">
    <property type="entry name" value="L domain-like"/>
    <property type="match status" value="1"/>
</dbReference>
<gene>
    <name evidence="4" type="ORF">BGZ96_011519</name>
</gene>
<dbReference type="InterPro" id="IPR015940">
    <property type="entry name" value="UBA"/>
</dbReference>
<keyword evidence="5" id="KW-1185">Reference proteome</keyword>
<feature type="compositionally biased region" description="Polar residues" evidence="1">
    <location>
        <begin position="454"/>
        <end position="466"/>
    </location>
</feature>
<dbReference type="InterPro" id="IPR057207">
    <property type="entry name" value="FBXL15_LRR"/>
</dbReference>
<dbReference type="Proteomes" id="UP001194696">
    <property type="component" value="Unassembled WGS sequence"/>
</dbReference>
<dbReference type="PROSITE" id="PS50033">
    <property type="entry name" value="UBX"/>
    <property type="match status" value="1"/>
</dbReference>
<dbReference type="CDD" id="cd01767">
    <property type="entry name" value="UBX"/>
    <property type="match status" value="1"/>
</dbReference>
<feature type="compositionally biased region" description="Polar residues" evidence="1">
    <location>
        <begin position="108"/>
        <end position="117"/>
    </location>
</feature>
<dbReference type="SUPFAM" id="SSF46934">
    <property type="entry name" value="UBA-like"/>
    <property type="match status" value="1"/>
</dbReference>
<feature type="region of interest" description="Disordered" evidence="1">
    <location>
        <begin position="79"/>
        <end position="119"/>
    </location>
</feature>
<protein>
    <recommendedName>
        <fullName evidence="6">RNI-like protein</fullName>
    </recommendedName>
</protein>